<dbReference type="Proteomes" id="UP000509704">
    <property type="component" value="Chromosome 2"/>
</dbReference>
<feature type="compositionally biased region" description="Polar residues" evidence="2">
    <location>
        <begin position="1135"/>
        <end position="1144"/>
    </location>
</feature>
<feature type="compositionally biased region" description="Polar residues" evidence="2">
    <location>
        <begin position="759"/>
        <end position="788"/>
    </location>
</feature>
<name>A0A7H9AZ12_ZYGMR</name>
<feature type="region of interest" description="Disordered" evidence="2">
    <location>
        <begin position="841"/>
        <end position="1006"/>
    </location>
</feature>
<feature type="compositionally biased region" description="Polar residues" evidence="2">
    <location>
        <begin position="30"/>
        <end position="45"/>
    </location>
</feature>
<feature type="region of interest" description="Disordered" evidence="2">
    <location>
        <begin position="244"/>
        <end position="272"/>
    </location>
</feature>
<feature type="region of interest" description="Disordered" evidence="2">
    <location>
        <begin position="1119"/>
        <end position="1144"/>
    </location>
</feature>
<evidence type="ECO:0000313" key="5">
    <source>
        <dbReference type="Proteomes" id="UP000509704"/>
    </source>
</evidence>
<dbReference type="GeneID" id="59235223"/>
<dbReference type="InterPro" id="IPR046868">
    <property type="entry name" value="BAR_4"/>
</dbReference>
<keyword evidence="5" id="KW-1185">Reference proteome</keyword>
<dbReference type="SMART" id="SM00233">
    <property type="entry name" value="PH"/>
    <property type="match status" value="1"/>
</dbReference>
<reference evidence="4 5" key="1">
    <citation type="submission" date="2020-07" db="EMBL/GenBank/DDBJ databases">
        <title>The yeast mating-type switching endonuclease HO is a domesticated member of an unorthodox homing genetic element family.</title>
        <authorList>
            <person name="Coughlan A.Y."/>
            <person name="Lombardi L."/>
            <person name="Braun-Galleani S."/>
            <person name="Martos A.R."/>
            <person name="Galeote V."/>
            <person name="Bigey F."/>
            <person name="Dequin S."/>
            <person name="Byrne K.P."/>
            <person name="Wolfe K.H."/>
        </authorList>
    </citation>
    <scope>NUCLEOTIDE SEQUENCE [LARGE SCALE GENOMIC DNA]</scope>
    <source>
        <strain evidence="4 5">NRRL Y-6702</strain>
    </source>
</reference>
<feature type="region of interest" description="Disordered" evidence="2">
    <location>
        <begin position="1"/>
        <end position="92"/>
    </location>
</feature>
<dbReference type="OrthoDB" id="2264563at2759"/>
<evidence type="ECO:0000256" key="1">
    <source>
        <dbReference type="ARBA" id="ARBA00022553"/>
    </source>
</evidence>
<feature type="compositionally biased region" description="Low complexity" evidence="2">
    <location>
        <begin position="245"/>
        <end position="257"/>
    </location>
</feature>
<feature type="compositionally biased region" description="Polar residues" evidence="2">
    <location>
        <begin position="868"/>
        <end position="889"/>
    </location>
</feature>
<dbReference type="InterPro" id="IPR001849">
    <property type="entry name" value="PH_domain"/>
</dbReference>
<dbReference type="PANTHER" id="PTHR31941">
    <property type="entry name" value="CYTOSKELETAL SIGNALING PROTEIN SLM1"/>
    <property type="match status" value="1"/>
</dbReference>
<accession>A0A7H9AZ12</accession>
<dbReference type="Pfam" id="PF20400">
    <property type="entry name" value="BAR_4"/>
    <property type="match status" value="1"/>
</dbReference>
<dbReference type="Gene3D" id="2.30.29.30">
    <property type="entry name" value="Pleckstrin-homology domain (PH domain)/Phosphotyrosine-binding domain (PTB)"/>
    <property type="match status" value="1"/>
</dbReference>
<dbReference type="InterPro" id="IPR046869">
    <property type="entry name" value="SLM1/RGC1-like_PH"/>
</dbReference>
<sequence length="1144" mass="126589">MSDYFSLGQRNDSGGNSPGLVANDHGDAASTKSGDSYLLNISPSDHTLVDSHPAHSYQYQQQYQQQIPQYPQQQHGQSQPMGQYQHHHQKAPSTISGISAMDDLSQSAAIRDSVLPKTDPKSPYFVNVPIPVSGSQEAAFATSAATGAATGPGTPSEEDDQFVREYPTDILMDRFYKWRKILKGLIIYLREVAYSQEQFARINFQLKGSVKFPFLTDIEDSTNKLFDPLSAKGPAKKQQPVTLAQKKQQQQQQQQQQLPNEVENRPGFNESGLNVSEYTFQAVKTAESDESSAASGFMKFGSGSVQDIQVILKKYHLSLANQQLKVSKEITGTMIPKMEDLRKDLQLKIKEIKELHGDFKTNINEHVAITGQFLTKYIASVRYMNTATFDGSESIKLNKKGNQLKPKHDPYLLKLQLDLQLKRQLLEENYLQEAFINLQTSGMELEKIVYARIQHTLQKYCLLIDSEARLMIKNLCRELQQGMLSRPPALEWDHFVSHHPACLINWKSTDPIPVPRKLSDIIYPQMKSSLAKCIRAGYLSKKSKYLKNYNKGYFVLTSNYLHEFKSSNFFKASVNSPGEAKDHQNVPIASQNTAKTSLVPIMSISLNDCILTEASDSKFVIVGKPTFNDLDLSKIGTSAKTNLSSMSSTNHVHTLQEAPKKLTKSTIGKLLKGGKSKTSSHIPKKEDSEEVQEFYAAAQKEVDKTVNWVFKPASSNPTPEDIKQFKKWAHDLKNLTTFNDTKERSRFIEERILKTQSRVRGNLSKTSTSSISLPAMNDFSTPNTNASSFRKERPGRPQYIQLQNSSSLDFAHGSRVNTPAVDDNGNLITVAERRYIPSTLSMTSPGIASPHSFNSNSNSEGSSSRNSLLNASQQFQQQTPLSNNSTNEPVSGIVGHDMIPNTAPVVSGTPVNNLRHKRNVSQTHSLGGMSAPPAPLSNISSPKSVHSEGSMGGYFSIPVKPHSASQGSTPLYTDDSQGQQNSISTNPSRTSNLGMRSASGGYSPQQLGIMNQVSSSVPRFKLNDQDVHHHDNQQGDVSAQKFKKNATAGALPAVKVEGNLNGGNSLYMRSNHSANSLTSNPTRMHPIRKHKKNVSFSSLNSLMFSKKATPGGTHMTDQFMSGGIQEDDDDHDSQSIKLNQSIYS</sequence>
<evidence type="ECO:0000259" key="3">
    <source>
        <dbReference type="PROSITE" id="PS50003"/>
    </source>
</evidence>
<dbReference type="RefSeq" id="XP_037143289.1">
    <property type="nucleotide sequence ID" value="XM_037287394.1"/>
</dbReference>
<dbReference type="PANTHER" id="PTHR31941:SF15">
    <property type="entry name" value="ACTIVATOR OF SKN7 PROTEIN 10-RELATED"/>
    <property type="match status" value="1"/>
</dbReference>
<keyword evidence="1" id="KW-0597">Phosphoprotein</keyword>
<feature type="domain" description="PH" evidence="3">
    <location>
        <begin position="532"/>
        <end position="737"/>
    </location>
</feature>
<dbReference type="EMBL" id="CP058605">
    <property type="protein sequence ID" value="QLG71561.1"/>
    <property type="molecule type" value="Genomic_DNA"/>
</dbReference>
<dbReference type="KEGG" id="zmk:HG535_0B06050"/>
<feature type="region of interest" description="Disordered" evidence="2">
    <location>
        <begin position="759"/>
        <end position="794"/>
    </location>
</feature>
<dbReference type="PROSITE" id="PS50003">
    <property type="entry name" value="PH_DOMAIN"/>
    <property type="match status" value="1"/>
</dbReference>
<dbReference type="SUPFAM" id="SSF50729">
    <property type="entry name" value="PH domain-like"/>
    <property type="match status" value="2"/>
</dbReference>
<feature type="compositionally biased region" description="Low complexity" evidence="2">
    <location>
        <begin position="852"/>
        <end position="867"/>
    </location>
</feature>
<evidence type="ECO:0000256" key="2">
    <source>
        <dbReference type="SAM" id="MobiDB-lite"/>
    </source>
</evidence>
<feature type="compositionally biased region" description="Polar residues" evidence="2">
    <location>
        <begin position="963"/>
        <end position="1006"/>
    </location>
</feature>
<dbReference type="Pfam" id="PF20399">
    <property type="entry name" value="PH_20"/>
    <property type="match status" value="1"/>
</dbReference>
<proteinExistence type="predicted"/>
<gene>
    <name evidence="4" type="ORF">HG535_0B06050</name>
</gene>
<dbReference type="InterPro" id="IPR011993">
    <property type="entry name" value="PH-like_dom_sf"/>
</dbReference>
<feature type="compositionally biased region" description="Low complexity" evidence="2">
    <location>
        <begin position="57"/>
        <end position="84"/>
    </location>
</feature>
<protein>
    <recommendedName>
        <fullName evidence="3">PH domain-containing protein</fullName>
    </recommendedName>
</protein>
<organism evidence="4 5">
    <name type="scientific">Zygotorulaspora mrakii</name>
    <name type="common">Zygosaccharomyces mrakii</name>
    <dbReference type="NCBI Taxonomy" id="42260"/>
    <lineage>
        <taxon>Eukaryota</taxon>
        <taxon>Fungi</taxon>
        <taxon>Dikarya</taxon>
        <taxon>Ascomycota</taxon>
        <taxon>Saccharomycotina</taxon>
        <taxon>Saccharomycetes</taxon>
        <taxon>Saccharomycetales</taxon>
        <taxon>Saccharomycetaceae</taxon>
        <taxon>Zygotorulaspora</taxon>
    </lineage>
</organism>
<evidence type="ECO:0000313" key="4">
    <source>
        <dbReference type="EMBL" id="QLG71561.1"/>
    </source>
</evidence>
<dbReference type="AlphaFoldDB" id="A0A7H9AZ12"/>